<accession>A0A317ZFM0</accession>
<sequence>MNKNNSLSDPIPHCAQCGKNLSIIKQDELIVEGDDQFCRQSCLDLFIWQRKSSGKGKWSKTRSPFVSLKKVLT</sequence>
<reference evidence="1 2" key="1">
    <citation type="submission" date="2018-05" db="EMBL/GenBank/DDBJ databases">
        <title>Coraliomargarita sinensis sp. nov., isolated from a marine solar saltern.</title>
        <authorList>
            <person name="Zhou L.Y."/>
        </authorList>
    </citation>
    <scope>NUCLEOTIDE SEQUENCE [LARGE SCALE GENOMIC DNA]</scope>
    <source>
        <strain evidence="1 2">WN38</strain>
    </source>
</reference>
<name>A0A317ZFM0_9BACT</name>
<dbReference type="InParanoid" id="A0A317ZFM0"/>
<gene>
    <name evidence="1" type="ORF">DDZ13_07535</name>
</gene>
<organism evidence="1 2">
    <name type="scientific">Coraliomargarita sinensis</name>
    <dbReference type="NCBI Taxonomy" id="2174842"/>
    <lineage>
        <taxon>Bacteria</taxon>
        <taxon>Pseudomonadati</taxon>
        <taxon>Verrucomicrobiota</taxon>
        <taxon>Opitutia</taxon>
        <taxon>Puniceicoccales</taxon>
        <taxon>Coraliomargaritaceae</taxon>
        <taxon>Coraliomargarita</taxon>
    </lineage>
</organism>
<evidence type="ECO:0000313" key="1">
    <source>
        <dbReference type="EMBL" id="PXA04375.1"/>
    </source>
</evidence>
<evidence type="ECO:0000313" key="2">
    <source>
        <dbReference type="Proteomes" id="UP000247099"/>
    </source>
</evidence>
<keyword evidence="2" id="KW-1185">Reference proteome</keyword>
<comment type="caution">
    <text evidence="1">The sequence shown here is derived from an EMBL/GenBank/DDBJ whole genome shotgun (WGS) entry which is preliminary data.</text>
</comment>
<dbReference type="AlphaFoldDB" id="A0A317ZFM0"/>
<dbReference type="Proteomes" id="UP000247099">
    <property type="component" value="Unassembled WGS sequence"/>
</dbReference>
<protein>
    <submittedName>
        <fullName evidence="1">Uncharacterized protein</fullName>
    </submittedName>
</protein>
<dbReference type="EMBL" id="QHJQ01000004">
    <property type="protein sequence ID" value="PXA04375.1"/>
    <property type="molecule type" value="Genomic_DNA"/>
</dbReference>
<proteinExistence type="predicted"/>